<dbReference type="RefSeq" id="WP_105542521.1">
    <property type="nucleotide sequence ID" value="NZ_JBBGZH010000001.1"/>
</dbReference>
<evidence type="ECO:0000313" key="2">
    <source>
        <dbReference type="Proteomes" id="UP001375812"/>
    </source>
</evidence>
<dbReference type="Proteomes" id="UP001375812">
    <property type="component" value="Unassembled WGS sequence"/>
</dbReference>
<gene>
    <name evidence="1" type="ORF">WH297_10365</name>
</gene>
<evidence type="ECO:0000313" key="1">
    <source>
        <dbReference type="EMBL" id="MEJ5020142.1"/>
    </source>
</evidence>
<dbReference type="EMBL" id="JBBGZH010000001">
    <property type="protein sequence ID" value="MEJ5020142.1"/>
    <property type="molecule type" value="Genomic_DNA"/>
</dbReference>
<keyword evidence="2" id="KW-1185">Reference proteome</keyword>
<protein>
    <submittedName>
        <fullName evidence="1">Uncharacterized protein</fullName>
    </submittedName>
</protein>
<name>A0ABU8PD18_9HYPH</name>
<organism evidence="1 2">
    <name type="scientific">Ochrobactrum vermis</name>
    <dbReference type="NCBI Taxonomy" id="1827297"/>
    <lineage>
        <taxon>Bacteria</taxon>
        <taxon>Pseudomonadati</taxon>
        <taxon>Pseudomonadota</taxon>
        <taxon>Alphaproteobacteria</taxon>
        <taxon>Hyphomicrobiales</taxon>
        <taxon>Brucellaceae</taxon>
        <taxon>Brucella/Ochrobactrum group</taxon>
        <taxon>Ochrobactrum</taxon>
    </lineage>
</organism>
<comment type="caution">
    <text evidence="1">The sequence shown here is derived from an EMBL/GenBank/DDBJ whole genome shotgun (WGS) entry which is preliminary data.</text>
</comment>
<accession>A0ABU8PD18</accession>
<proteinExistence type="predicted"/>
<sequence length="59" mass="6849">MTEALKRLIEAAKTIEQSKQDLEQQRRSFAYGNTKFENEMITRAMIDDQAEKLRSVGTK</sequence>
<reference evidence="1 2" key="1">
    <citation type="submission" date="2023-12" db="EMBL/GenBank/DDBJ databases">
        <title>Gut-associated functions are favored during microbiome assembly across C. elegans life.</title>
        <authorList>
            <person name="Zimmermann J."/>
        </authorList>
    </citation>
    <scope>NUCLEOTIDE SEQUENCE [LARGE SCALE GENOMIC DNA]</scope>
    <source>
        <strain evidence="1 2">MYb71</strain>
    </source>
</reference>